<feature type="transmembrane region" description="Helical" evidence="1">
    <location>
        <begin position="315"/>
        <end position="336"/>
    </location>
</feature>
<comment type="caution">
    <text evidence="3">The sequence shown here is derived from an EMBL/GenBank/DDBJ whole genome shotgun (WGS) entry which is preliminary data.</text>
</comment>
<evidence type="ECO:0000313" key="4">
    <source>
        <dbReference type="Proteomes" id="UP000549394"/>
    </source>
</evidence>
<feature type="transmembrane region" description="Helical" evidence="1">
    <location>
        <begin position="348"/>
        <end position="369"/>
    </location>
</feature>
<dbReference type="Proteomes" id="UP000549394">
    <property type="component" value="Unassembled WGS sequence"/>
</dbReference>
<keyword evidence="2" id="KW-0732">Signal</keyword>
<sequence>MLPFLLLSLVNFSNANLLFVPTQNSHFRLDQSSIVTFAWNYSDIMDIKVRSEDHRVALPESSVQNTFNSSAWVLLELTNRTSSFFLIQPVCVGRATFSVKFLHGNYTTTVQYRLVIVRKRKLPDYIFDCVIASVSMLNSLSLGLVTKLEAIRQQKWQTLLSVAICQFSSPLVALSLSFACLLSKDEGLGAFYVSCLAGGGLGFIITSMLDGEKALSSAINLLSACFALASGPFWLFIAWQIFPIDSSSLLYTEIWLLGYIASFFVGIYLRRIGPGFAEGLLTWFIKPFLLLFSILFITLGMYINIYMLSLLTFNSLFASSLFVILNYCFGIGCSYLNCRTIDAKGRKAIRAECTTKNSMLALAIVRFTVGSPDSDLLSTMPIWILFATPIPFAAAKLLFAGRNCLKKICKKRKEKKNRHFSIVASLIAASNVASLPTGLRTKGLEDVCDSQVLIDERVTVL</sequence>
<feature type="transmembrane region" description="Helical" evidence="1">
    <location>
        <begin position="158"/>
        <end position="178"/>
    </location>
</feature>
<feature type="transmembrane region" description="Helical" evidence="1">
    <location>
        <begin position="190"/>
        <end position="209"/>
    </location>
</feature>
<dbReference type="PANTHER" id="PTHR10361:SF28">
    <property type="entry name" value="P3 PROTEIN-RELATED"/>
    <property type="match status" value="1"/>
</dbReference>
<name>A0A7I8VKL2_9ANNE</name>
<feature type="transmembrane region" description="Helical" evidence="1">
    <location>
        <begin position="281"/>
        <end position="303"/>
    </location>
</feature>
<dbReference type="OrthoDB" id="203097at2759"/>
<evidence type="ECO:0000313" key="3">
    <source>
        <dbReference type="EMBL" id="CAD5116573.1"/>
    </source>
</evidence>
<feature type="transmembrane region" description="Helical" evidence="1">
    <location>
        <begin position="221"/>
        <end position="242"/>
    </location>
</feature>
<keyword evidence="1" id="KW-1133">Transmembrane helix</keyword>
<feature type="signal peptide" evidence="2">
    <location>
        <begin position="1"/>
        <end position="15"/>
    </location>
</feature>
<keyword evidence="1" id="KW-0812">Transmembrane</keyword>
<feature type="chain" id="PRO_5029912530" evidence="2">
    <location>
        <begin position="16"/>
        <end position="461"/>
    </location>
</feature>
<keyword evidence="1" id="KW-0472">Membrane</keyword>
<feature type="transmembrane region" description="Helical" evidence="1">
    <location>
        <begin position="420"/>
        <end position="439"/>
    </location>
</feature>
<protein>
    <submittedName>
        <fullName evidence="3">DgyrCDS5452</fullName>
    </submittedName>
</protein>
<dbReference type="PANTHER" id="PTHR10361">
    <property type="entry name" value="SODIUM-BILE ACID COTRANSPORTER"/>
    <property type="match status" value="1"/>
</dbReference>
<accession>A0A7I8VKL2</accession>
<dbReference type="InterPro" id="IPR004710">
    <property type="entry name" value="Bilac:Na_transpt"/>
</dbReference>
<feature type="transmembrane region" description="Helical" evidence="1">
    <location>
        <begin position="248"/>
        <end position="269"/>
    </location>
</feature>
<feature type="transmembrane region" description="Helical" evidence="1">
    <location>
        <begin position="381"/>
        <end position="399"/>
    </location>
</feature>
<keyword evidence="4" id="KW-1185">Reference proteome</keyword>
<dbReference type="EMBL" id="CAJFCJ010000006">
    <property type="protein sequence ID" value="CAD5116573.1"/>
    <property type="molecule type" value="Genomic_DNA"/>
</dbReference>
<gene>
    <name evidence="3" type="ORF">DGYR_LOCUS5180</name>
</gene>
<dbReference type="Gene3D" id="1.20.1530.20">
    <property type="match status" value="1"/>
</dbReference>
<reference evidence="3 4" key="1">
    <citation type="submission" date="2020-08" db="EMBL/GenBank/DDBJ databases">
        <authorList>
            <person name="Hejnol A."/>
        </authorList>
    </citation>
    <scope>NUCLEOTIDE SEQUENCE [LARGE SCALE GENOMIC DNA]</scope>
</reference>
<organism evidence="3 4">
    <name type="scientific">Dimorphilus gyrociliatus</name>
    <dbReference type="NCBI Taxonomy" id="2664684"/>
    <lineage>
        <taxon>Eukaryota</taxon>
        <taxon>Metazoa</taxon>
        <taxon>Spiralia</taxon>
        <taxon>Lophotrochozoa</taxon>
        <taxon>Annelida</taxon>
        <taxon>Polychaeta</taxon>
        <taxon>Polychaeta incertae sedis</taxon>
        <taxon>Dinophilidae</taxon>
        <taxon>Dimorphilus</taxon>
    </lineage>
</organism>
<proteinExistence type="predicted"/>
<feature type="transmembrane region" description="Helical" evidence="1">
    <location>
        <begin position="125"/>
        <end position="146"/>
    </location>
</feature>
<evidence type="ECO:0000256" key="2">
    <source>
        <dbReference type="SAM" id="SignalP"/>
    </source>
</evidence>
<evidence type="ECO:0000256" key="1">
    <source>
        <dbReference type="SAM" id="Phobius"/>
    </source>
</evidence>
<dbReference type="InterPro" id="IPR038770">
    <property type="entry name" value="Na+/solute_symporter_sf"/>
</dbReference>
<dbReference type="AlphaFoldDB" id="A0A7I8VKL2"/>